<feature type="chain" id="PRO_5026767332" description="Alpha/beta hydrolase family protein" evidence="1">
    <location>
        <begin position="24"/>
        <end position="371"/>
    </location>
</feature>
<keyword evidence="1" id="KW-0732">Signal</keyword>
<proteinExistence type="predicted"/>
<reference evidence="2 3" key="1">
    <citation type="submission" date="2020-01" db="EMBL/GenBank/DDBJ databases">
        <title>Bacteria diversity of Porities sp.</title>
        <authorList>
            <person name="Wang G."/>
        </authorList>
    </citation>
    <scope>NUCLEOTIDE SEQUENCE [LARGE SCALE GENOMIC DNA]</scope>
    <source>
        <strain evidence="2 3">R33</strain>
    </source>
</reference>
<sequence>MKHNGLTSLFFALLLQLSTAQQANVLESDVIGFSSRIEVDRSRPSTRDGSFGRLIQINTWYPTQAEKKAERMLFSDYLRIKSAEMGETASEENYRKTVEEYYQWPLSQGADKALLDSIASAKLPMNAIKNASMAEGKHPVVLLIHGSAVDFAFLGESLAEMGYVAVNVPIKGYRQQELDVNSIGMETEIRDYEFALSVLSENEQLNLSGMIAIGFSFGGQSALGLACRNPNIKSVISYDGGIGDRFGARLLNESHFCAPENVKADLLHIYDASFARTYLDKIKSMVYAKRTLVGLNKIAHWHFTSFGHLASLIPGLFGENKFALNGYETILRITKAYLNSGSEKTQSELKFPETEFDLLHKVEYFEPIKTD</sequence>
<evidence type="ECO:0008006" key="4">
    <source>
        <dbReference type="Google" id="ProtNLM"/>
    </source>
</evidence>
<feature type="signal peptide" evidence="1">
    <location>
        <begin position="1"/>
        <end position="23"/>
    </location>
</feature>
<dbReference type="Gene3D" id="3.40.50.1820">
    <property type="entry name" value="alpha/beta hydrolase"/>
    <property type="match status" value="1"/>
</dbReference>
<comment type="caution">
    <text evidence="2">The sequence shown here is derived from an EMBL/GenBank/DDBJ whole genome shotgun (WGS) entry which is preliminary data.</text>
</comment>
<dbReference type="SUPFAM" id="SSF53474">
    <property type="entry name" value="alpha/beta-Hydrolases"/>
    <property type="match status" value="1"/>
</dbReference>
<protein>
    <recommendedName>
        <fullName evidence="4">Alpha/beta hydrolase family protein</fullName>
    </recommendedName>
</protein>
<dbReference type="RefSeq" id="WP_161436899.1">
    <property type="nucleotide sequence ID" value="NZ_WXYO01000008.1"/>
</dbReference>
<gene>
    <name evidence="2" type="ORF">GTQ38_17715</name>
</gene>
<name>A0A6L9EGT3_9FLAO</name>
<dbReference type="Proteomes" id="UP000475249">
    <property type="component" value="Unassembled WGS sequence"/>
</dbReference>
<dbReference type="AlphaFoldDB" id="A0A6L9EGT3"/>
<keyword evidence="3" id="KW-1185">Reference proteome</keyword>
<evidence type="ECO:0000313" key="2">
    <source>
        <dbReference type="EMBL" id="NAS13856.1"/>
    </source>
</evidence>
<organism evidence="2 3">
    <name type="scientific">Poritiphilus flavus</name>
    <dbReference type="NCBI Taxonomy" id="2697053"/>
    <lineage>
        <taxon>Bacteria</taxon>
        <taxon>Pseudomonadati</taxon>
        <taxon>Bacteroidota</taxon>
        <taxon>Flavobacteriia</taxon>
        <taxon>Flavobacteriales</taxon>
        <taxon>Flavobacteriaceae</taxon>
        <taxon>Poritiphilus</taxon>
    </lineage>
</organism>
<evidence type="ECO:0000256" key="1">
    <source>
        <dbReference type="SAM" id="SignalP"/>
    </source>
</evidence>
<dbReference type="EMBL" id="WXYO01000008">
    <property type="protein sequence ID" value="NAS13856.1"/>
    <property type="molecule type" value="Genomic_DNA"/>
</dbReference>
<accession>A0A6L9EGT3</accession>
<dbReference type="InterPro" id="IPR029058">
    <property type="entry name" value="AB_hydrolase_fold"/>
</dbReference>
<evidence type="ECO:0000313" key="3">
    <source>
        <dbReference type="Proteomes" id="UP000475249"/>
    </source>
</evidence>